<reference evidence="9" key="1">
    <citation type="submission" date="2020-07" db="EMBL/GenBank/DDBJ databases">
        <title>Clarias magur genome sequencing, assembly and annotation.</title>
        <authorList>
            <person name="Kushwaha B."/>
            <person name="Kumar R."/>
            <person name="Das P."/>
            <person name="Joshi C.G."/>
            <person name="Kumar D."/>
            <person name="Nagpure N.S."/>
            <person name="Pandey M."/>
            <person name="Agarwal S."/>
            <person name="Srivastava S."/>
            <person name="Singh M."/>
            <person name="Sahoo L."/>
            <person name="Jayasankar P."/>
            <person name="Meher P.K."/>
            <person name="Koringa P.G."/>
            <person name="Iquebal M.A."/>
            <person name="Das S.P."/>
            <person name="Bit A."/>
            <person name="Patnaik S."/>
            <person name="Patel N."/>
            <person name="Shah T.M."/>
            <person name="Hinsu A."/>
            <person name="Jena J.K."/>
        </authorList>
    </citation>
    <scope>NUCLEOTIDE SEQUENCE</scope>
    <source>
        <strain evidence="9">CIFAMagur01</strain>
        <tissue evidence="9">Testis</tissue>
    </source>
</reference>
<dbReference type="InterPro" id="IPR032675">
    <property type="entry name" value="LRR_dom_sf"/>
</dbReference>
<dbReference type="InterPro" id="IPR027417">
    <property type="entry name" value="P-loop_NTPase"/>
</dbReference>
<keyword evidence="2" id="KW-0963">Cytoplasm</keyword>
<proteinExistence type="predicted"/>
<dbReference type="PANTHER" id="PTHR24106">
    <property type="entry name" value="NACHT, LRR AND CARD DOMAINS-CONTAINING"/>
    <property type="match status" value="1"/>
</dbReference>
<evidence type="ECO:0000313" key="10">
    <source>
        <dbReference type="Proteomes" id="UP000727407"/>
    </source>
</evidence>
<dbReference type="InterPro" id="IPR041075">
    <property type="entry name" value="NOD1/2_WH"/>
</dbReference>
<dbReference type="AlphaFoldDB" id="A0A8J4UBC5"/>
<dbReference type="InterPro" id="IPR051261">
    <property type="entry name" value="NLR"/>
</dbReference>
<dbReference type="InterPro" id="IPR041267">
    <property type="entry name" value="NLRP_HD2"/>
</dbReference>
<keyword evidence="7" id="KW-0732">Signal</keyword>
<dbReference type="GO" id="GO:0005524">
    <property type="term" value="F:ATP binding"/>
    <property type="evidence" value="ECO:0007669"/>
    <property type="project" value="UniProtKB-KW"/>
</dbReference>
<dbReference type="SUPFAM" id="SSF52540">
    <property type="entry name" value="P-loop containing nucleoside triphosphate hydrolases"/>
    <property type="match status" value="1"/>
</dbReference>
<dbReference type="Pfam" id="PF17776">
    <property type="entry name" value="NLRC4_HD2"/>
    <property type="match status" value="1"/>
</dbReference>
<evidence type="ECO:0000256" key="7">
    <source>
        <dbReference type="SAM" id="SignalP"/>
    </source>
</evidence>
<dbReference type="Gene3D" id="3.80.10.10">
    <property type="entry name" value="Ribonuclease Inhibitor"/>
    <property type="match status" value="1"/>
</dbReference>
<keyword evidence="6" id="KW-0067">ATP-binding</keyword>
<accession>A0A8J4UBC5</accession>
<dbReference type="Proteomes" id="UP000727407">
    <property type="component" value="Unassembled WGS sequence"/>
</dbReference>
<evidence type="ECO:0000256" key="3">
    <source>
        <dbReference type="ARBA" id="ARBA00022614"/>
    </source>
</evidence>
<protein>
    <submittedName>
        <fullName evidence="9">NACHT, LRR and PYD domains-containing protein 4E-like isoform X1</fullName>
    </submittedName>
</protein>
<keyword evidence="10" id="KW-1185">Reference proteome</keyword>
<dbReference type="EMBL" id="QNUK01000369">
    <property type="protein sequence ID" value="KAF5894537.1"/>
    <property type="molecule type" value="Genomic_DNA"/>
</dbReference>
<organism evidence="9 10">
    <name type="scientific">Clarias magur</name>
    <name type="common">Asian catfish</name>
    <name type="synonym">Macropteronotus magur</name>
    <dbReference type="NCBI Taxonomy" id="1594786"/>
    <lineage>
        <taxon>Eukaryota</taxon>
        <taxon>Metazoa</taxon>
        <taxon>Chordata</taxon>
        <taxon>Craniata</taxon>
        <taxon>Vertebrata</taxon>
        <taxon>Euteleostomi</taxon>
        <taxon>Actinopterygii</taxon>
        <taxon>Neopterygii</taxon>
        <taxon>Teleostei</taxon>
        <taxon>Ostariophysi</taxon>
        <taxon>Siluriformes</taxon>
        <taxon>Clariidae</taxon>
        <taxon>Clarias</taxon>
    </lineage>
</organism>
<name>A0A8J4UBC5_CLAMG</name>
<dbReference type="Pfam" id="PF17779">
    <property type="entry name" value="WHD_NOD2"/>
    <property type="match status" value="1"/>
</dbReference>
<gene>
    <name evidence="9" type="ORF">DAT39_015759</name>
</gene>
<evidence type="ECO:0000256" key="4">
    <source>
        <dbReference type="ARBA" id="ARBA00022737"/>
    </source>
</evidence>
<dbReference type="InterPro" id="IPR029495">
    <property type="entry name" value="NACHT-assoc"/>
</dbReference>
<dbReference type="FunFam" id="3.40.50.300:FF:000210">
    <property type="entry name" value="Si:dkey-16p6.1"/>
    <property type="match status" value="1"/>
</dbReference>
<keyword evidence="4" id="KW-0677">Repeat</keyword>
<evidence type="ECO:0000256" key="6">
    <source>
        <dbReference type="ARBA" id="ARBA00022840"/>
    </source>
</evidence>
<feature type="non-terminal residue" evidence="9">
    <location>
        <position position="816"/>
    </location>
</feature>
<dbReference type="Pfam" id="PF14484">
    <property type="entry name" value="FISNA"/>
    <property type="match status" value="1"/>
</dbReference>
<keyword evidence="5" id="KW-0547">Nucleotide-binding</keyword>
<evidence type="ECO:0000256" key="5">
    <source>
        <dbReference type="ARBA" id="ARBA00022741"/>
    </source>
</evidence>
<evidence type="ECO:0000256" key="1">
    <source>
        <dbReference type="ARBA" id="ARBA00004496"/>
    </source>
</evidence>
<dbReference type="SMART" id="SM01288">
    <property type="entry name" value="FISNA"/>
    <property type="match status" value="1"/>
</dbReference>
<evidence type="ECO:0000313" key="9">
    <source>
        <dbReference type="EMBL" id="KAF5894537.1"/>
    </source>
</evidence>
<feature type="signal peptide" evidence="7">
    <location>
        <begin position="1"/>
        <end position="19"/>
    </location>
</feature>
<dbReference type="Gene3D" id="3.40.50.300">
    <property type="entry name" value="P-loop containing nucleotide triphosphate hydrolases"/>
    <property type="match status" value="1"/>
</dbReference>
<comment type="subcellular location">
    <subcellularLocation>
        <location evidence="1">Cytoplasm</location>
    </subcellularLocation>
</comment>
<dbReference type="SMART" id="SM00368">
    <property type="entry name" value="LRR_RI"/>
    <property type="match status" value="4"/>
</dbReference>
<dbReference type="Pfam" id="PF13516">
    <property type="entry name" value="LRR_6"/>
    <property type="match status" value="2"/>
</dbReference>
<dbReference type="OrthoDB" id="120976at2759"/>
<dbReference type="InterPro" id="IPR007111">
    <property type="entry name" value="NACHT_NTPase"/>
</dbReference>
<evidence type="ECO:0000259" key="8">
    <source>
        <dbReference type="PROSITE" id="PS50837"/>
    </source>
</evidence>
<dbReference type="GO" id="GO:0005737">
    <property type="term" value="C:cytoplasm"/>
    <property type="evidence" value="ECO:0007669"/>
    <property type="project" value="UniProtKB-SubCell"/>
</dbReference>
<feature type="chain" id="PRO_5035214851" evidence="7">
    <location>
        <begin position="20"/>
        <end position="816"/>
    </location>
</feature>
<dbReference type="PROSITE" id="PS51450">
    <property type="entry name" value="LRR"/>
    <property type="match status" value="1"/>
</dbReference>
<dbReference type="SUPFAM" id="SSF52047">
    <property type="entry name" value="RNI-like"/>
    <property type="match status" value="1"/>
</dbReference>
<comment type="caution">
    <text evidence="9">The sequence shown here is derived from an EMBL/GenBank/DDBJ whole genome shotgun (WGS) entry which is preliminary data.</text>
</comment>
<feature type="domain" description="NACHT" evidence="8">
    <location>
        <begin position="201"/>
        <end position="335"/>
    </location>
</feature>
<dbReference type="PROSITE" id="PS50837">
    <property type="entry name" value="NACHT"/>
    <property type="match status" value="1"/>
</dbReference>
<dbReference type="InterPro" id="IPR001611">
    <property type="entry name" value="Leu-rich_rpt"/>
</dbReference>
<sequence>MVVFAITWCIVTSKMSVSAEQDIKKGERPQKNESNVIEKSHLESLFKDLEHGVITLLKNELKRFKKLLSPDYPACSEREVEDEEDQSSVRESALKITLHVLKNMNHTDLANTLQNKLVSVYRRKLKYKFSEKCERINEGISQHGSSALLNEIYTELYITEGWSGDINNEHKVRQIETASRRPATQETPIKCNDLFKDKSIRSVLSTGFAGIGKTVSVQKFILDWADGKANQDVTFMFPLPFRELNQIKQKSLSLINLLYYFFPEIKELKLIDCEINKVLFIFDGLNECQLPLNFQKNERLSDVTESASVDVLLTNLIKGNLLPSALLWITSRPGAANQIPRECIDQVTEVRGFSDPQTEEYFRKRISDQSLTNKIISHMKSSRSLYIMCHIPVFCWISATVLERMLGEAESGEIPKTLTQMFTHFLIFQIKHKDQKYHQKYDPDPQQTRESILALGKLAFQQLEKGNLIFSEEDLRECGTDVREVYTQIFREEFGLHLGKVFSFVHLSVQEFLAALYTLLSFINKNLGKHQTTNLSDLFTKSNMSDFLKSAVDKALQSKNGHLDRFLLFLLGLSLESNQTLLRDLLPQTGSSSHNKQETVNYIKKKIRENPSPEKSINLFHCLNELNDHSLVQEVQHYFKRGDSWCLSGVRLSPAQWSALVFVLLNSEENLDVFDLSKYDPSQECLLRLLPVVKASRKAELYQCSLTDEGCRALSSVLSSNSSSLRELDLSYNKLQDSGVKLLSAGLENPHCILETLRLERCSITGEGCAALVSALRSNPSSHLRELNLNYNHPGESGVKLLSDLLKDPHCTLEKL</sequence>
<evidence type="ECO:0000256" key="2">
    <source>
        <dbReference type="ARBA" id="ARBA00022490"/>
    </source>
</evidence>
<keyword evidence="3" id="KW-0433">Leucine-rich repeat</keyword>
<dbReference type="Pfam" id="PF05729">
    <property type="entry name" value="NACHT"/>
    <property type="match status" value="1"/>
</dbReference>